<evidence type="ECO:0008006" key="5">
    <source>
        <dbReference type="Google" id="ProtNLM"/>
    </source>
</evidence>
<evidence type="ECO:0000313" key="4">
    <source>
        <dbReference type="Proteomes" id="UP000503462"/>
    </source>
</evidence>
<proteinExistence type="predicted"/>
<evidence type="ECO:0000313" key="3">
    <source>
        <dbReference type="EMBL" id="QIX02368.1"/>
    </source>
</evidence>
<feature type="signal peptide" evidence="2">
    <location>
        <begin position="1"/>
        <end position="21"/>
    </location>
</feature>
<keyword evidence="2" id="KW-0732">Signal</keyword>
<keyword evidence="4" id="KW-1185">Reference proteome</keyword>
<organism evidence="3 4">
    <name type="scientific">Peltaster fructicola</name>
    <dbReference type="NCBI Taxonomy" id="286661"/>
    <lineage>
        <taxon>Eukaryota</taxon>
        <taxon>Fungi</taxon>
        <taxon>Dikarya</taxon>
        <taxon>Ascomycota</taxon>
        <taxon>Pezizomycotina</taxon>
        <taxon>Dothideomycetes</taxon>
        <taxon>Dothideomycetes incertae sedis</taxon>
        <taxon>Peltaster</taxon>
    </lineage>
</organism>
<dbReference type="AlphaFoldDB" id="A0A6H0Y689"/>
<feature type="region of interest" description="Disordered" evidence="1">
    <location>
        <begin position="26"/>
        <end position="60"/>
    </location>
</feature>
<gene>
    <name evidence="3" type="ORF">AMS68_007885</name>
</gene>
<evidence type="ECO:0000256" key="2">
    <source>
        <dbReference type="SAM" id="SignalP"/>
    </source>
</evidence>
<dbReference type="EMBL" id="CP051143">
    <property type="protein sequence ID" value="QIX02368.1"/>
    <property type="molecule type" value="Genomic_DNA"/>
</dbReference>
<evidence type="ECO:0000256" key="1">
    <source>
        <dbReference type="SAM" id="MobiDB-lite"/>
    </source>
</evidence>
<accession>A0A6H0Y689</accession>
<reference evidence="3 4" key="1">
    <citation type="journal article" date="2016" name="Sci. Rep.">
        <title>Peltaster fructicola genome reveals evolution from an invasive phytopathogen to an ectophytic parasite.</title>
        <authorList>
            <person name="Xu C."/>
            <person name="Chen H."/>
            <person name="Gleason M.L."/>
            <person name="Xu J.R."/>
            <person name="Liu H."/>
            <person name="Zhang R."/>
            <person name="Sun G."/>
        </authorList>
    </citation>
    <scope>NUCLEOTIDE SEQUENCE [LARGE SCALE GENOMIC DNA]</scope>
    <source>
        <strain evidence="3 4">LNHT1506</strain>
    </source>
</reference>
<sequence>MLSKSASILLLYLGIVKLVDALPGNRGSWDGSNDANDWDGNDSDAGSWSTPAYGENSGYGQSSTVSPGWGYSSSTALSSSKNGALSSTAVVTSSKNAATTSSLAVSSSPAGIGSSAMSSQGGVFSSSSGDHAGSSCYPTTSVGTSTGSSTVIGYTTVTTDITSTYSCGTPSVVTSQVPYTSTSHSTYTTETQSTSYSTSVSWYASTSCYVADYPTTITKTNVQTVTVTETQPVVTTGVSASIYTTQDSEVCTTTQHIPGSASPYTRVSQYTSLFTSVGSTCGSSDMSSTPIRPVTVTSIQSVGPNTSLASPSTLSALSTKPGSSPLVTSSAAWGASSTAVPVLSSTKGYYEGYYS</sequence>
<name>A0A6H0Y689_9PEZI</name>
<feature type="chain" id="PRO_5026067752" description="REJ domain-containing protein" evidence="2">
    <location>
        <begin position="22"/>
        <end position="355"/>
    </location>
</feature>
<protein>
    <recommendedName>
        <fullName evidence="5">REJ domain-containing protein</fullName>
    </recommendedName>
</protein>
<dbReference type="Proteomes" id="UP000503462">
    <property type="component" value="Chromosome 5"/>
</dbReference>